<dbReference type="AlphaFoldDB" id="D0KVL7"/>
<sequence length="209" mass="23235">MDLIDRYQNAGFEAVADGVMDFFDRREDLQRPGVAFGSGGAGAPPAKVSTDISMVAFSRTDSEAQAIADVIMRGVTAGLDRYIQQRPKFREVCPDQTLFVMPIFNLQRYAPGEGFSQWHCDWTISDEATEPAHRVLAWILYCDTVPQAGTEFYWQEHHEPAERGKLVIFPAGPSHIHRGRVNNELSKTIATGWINAGSREGFMARLTGG</sequence>
<dbReference type="Pfam" id="PF13640">
    <property type="entry name" value="2OG-FeII_Oxy_3"/>
    <property type="match status" value="1"/>
</dbReference>
<evidence type="ECO:0000313" key="4">
    <source>
        <dbReference type="Proteomes" id="UP000009102"/>
    </source>
</evidence>
<reference evidence="3 4" key="1">
    <citation type="submission" date="2009-10" db="EMBL/GenBank/DDBJ databases">
        <title>Complete sequence of Halothiobacillus neapolitanus c2.</title>
        <authorList>
            <consortium name="US DOE Joint Genome Institute"/>
            <person name="Lucas S."/>
            <person name="Copeland A."/>
            <person name="Lapidus A."/>
            <person name="Glavina del Rio T."/>
            <person name="Tice H."/>
            <person name="Bruce D."/>
            <person name="Goodwin L."/>
            <person name="Pitluck S."/>
            <person name="Davenport K."/>
            <person name="Brettin T."/>
            <person name="Detter J.C."/>
            <person name="Han C."/>
            <person name="Tapia R."/>
            <person name="Larimer F."/>
            <person name="Land M."/>
            <person name="Hauser L."/>
            <person name="Kyrpides N."/>
            <person name="Mikhailova N."/>
            <person name="Kerfeld C."/>
            <person name="Cannon G."/>
            <person name="Heinhort S."/>
        </authorList>
    </citation>
    <scope>NUCLEOTIDE SEQUENCE [LARGE SCALE GENOMIC DNA]</scope>
    <source>
        <strain evidence="4">ATCC 23641 / c2</strain>
    </source>
</reference>
<organism evidence="3 4">
    <name type="scientific">Halothiobacillus neapolitanus (strain ATCC 23641 / DSM 15147 / CIP 104769 / NCIMB 8539 / c2)</name>
    <name type="common">Thiobacillus neapolitanus</name>
    <dbReference type="NCBI Taxonomy" id="555778"/>
    <lineage>
        <taxon>Bacteria</taxon>
        <taxon>Pseudomonadati</taxon>
        <taxon>Pseudomonadota</taxon>
        <taxon>Gammaproteobacteria</taxon>
        <taxon>Chromatiales</taxon>
        <taxon>Halothiobacillaceae</taxon>
        <taxon>Halothiobacillus</taxon>
    </lineage>
</organism>
<proteinExistence type="inferred from homology"/>
<evidence type="ECO:0000313" key="3">
    <source>
        <dbReference type="EMBL" id="ACX96847.1"/>
    </source>
</evidence>
<dbReference type="HOGENOM" id="CLU_1309221_0_0_6"/>
<evidence type="ECO:0000256" key="1">
    <source>
        <dbReference type="RuleBase" id="RU003682"/>
    </source>
</evidence>
<keyword evidence="1" id="KW-0479">Metal-binding</keyword>
<dbReference type="GO" id="GO:0016491">
    <property type="term" value="F:oxidoreductase activity"/>
    <property type="evidence" value="ECO:0007669"/>
    <property type="project" value="UniProtKB-KW"/>
</dbReference>
<dbReference type="KEGG" id="hna:Hneap_2025"/>
<gene>
    <name evidence="3" type="ordered locus">Hneap_2025</name>
</gene>
<keyword evidence="1" id="KW-0408">Iron</keyword>
<dbReference type="PROSITE" id="PS51471">
    <property type="entry name" value="FE2OG_OXY"/>
    <property type="match status" value="1"/>
</dbReference>
<comment type="similarity">
    <text evidence="1">Belongs to the iron/ascorbate-dependent oxidoreductase family.</text>
</comment>
<dbReference type="eggNOG" id="COG3751">
    <property type="taxonomic scope" value="Bacteria"/>
</dbReference>
<dbReference type="Proteomes" id="UP000009102">
    <property type="component" value="Chromosome"/>
</dbReference>
<dbReference type="RefSeq" id="WP_012824879.1">
    <property type="nucleotide sequence ID" value="NC_013422.1"/>
</dbReference>
<dbReference type="GO" id="GO:0046872">
    <property type="term" value="F:metal ion binding"/>
    <property type="evidence" value="ECO:0007669"/>
    <property type="project" value="UniProtKB-KW"/>
</dbReference>
<dbReference type="EMBL" id="CP001801">
    <property type="protein sequence ID" value="ACX96847.1"/>
    <property type="molecule type" value="Genomic_DNA"/>
</dbReference>
<dbReference type="OrthoDB" id="564897at2"/>
<dbReference type="Gene3D" id="2.60.120.620">
    <property type="entry name" value="q2cbj1_9rhob like domain"/>
    <property type="match status" value="1"/>
</dbReference>
<protein>
    <submittedName>
        <fullName evidence="3">Trypsin</fullName>
    </submittedName>
</protein>
<dbReference type="InterPro" id="IPR044862">
    <property type="entry name" value="Pro_4_hyd_alph_FE2OG_OXY"/>
</dbReference>
<accession>D0KVL7</accession>
<keyword evidence="4" id="KW-1185">Reference proteome</keyword>
<dbReference type="STRING" id="555778.Hneap_2025"/>
<evidence type="ECO:0000259" key="2">
    <source>
        <dbReference type="PROSITE" id="PS51471"/>
    </source>
</evidence>
<keyword evidence="1" id="KW-0560">Oxidoreductase</keyword>
<name>D0KVL7_HALNC</name>
<dbReference type="InterPro" id="IPR005123">
    <property type="entry name" value="Oxoglu/Fe-dep_dioxygenase_dom"/>
</dbReference>
<feature type="domain" description="Fe2OG dioxygenase" evidence="2">
    <location>
        <begin position="99"/>
        <end position="196"/>
    </location>
</feature>